<evidence type="ECO:0000313" key="3">
    <source>
        <dbReference type="Proteomes" id="UP000053239"/>
    </source>
</evidence>
<dbReference type="Pfam" id="PF05795">
    <property type="entry name" value="Plasmodium_Vir"/>
    <property type="match status" value="1"/>
</dbReference>
<protein>
    <submittedName>
        <fullName evidence="2">Uncharacterized protein</fullName>
    </submittedName>
</protein>
<proteinExistence type="predicted"/>
<dbReference type="OrthoDB" id="10552951at2759"/>
<organism evidence="2 3">
    <name type="scientific">Plasmodium vivax North Korean</name>
    <dbReference type="NCBI Taxonomy" id="1035514"/>
    <lineage>
        <taxon>Eukaryota</taxon>
        <taxon>Sar</taxon>
        <taxon>Alveolata</taxon>
        <taxon>Apicomplexa</taxon>
        <taxon>Aconoidasida</taxon>
        <taxon>Haemosporida</taxon>
        <taxon>Plasmodiidae</taxon>
        <taxon>Plasmodium</taxon>
        <taxon>Plasmodium (Plasmodium)</taxon>
    </lineage>
</organism>
<keyword evidence="1" id="KW-0812">Transmembrane</keyword>
<evidence type="ECO:0000313" key="2">
    <source>
        <dbReference type="EMBL" id="KNA00887.1"/>
    </source>
</evidence>
<evidence type="ECO:0000256" key="1">
    <source>
        <dbReference type="SAM" id="Phobius"/>
    </source>
</evidence>
<dbReference type="EMBL" id="KQ235300">
    <property type="protein sequence ID" value="KNA00887.1"/>
    <property type="molecule type" value="Genomic_DNA"/>
</dbReference>
<keyword evidence="1" id="KW-1133">Transmembrane helix</keyword>
<accession>A0A0J9TZF0</accession>
<keyword evidence="1" id="KW-0472">Membrane</keyword>
<dbReference type="Proteomes" id="UP000053239">
    <property type="component" value="Unassembled WGS sequence"/>
</dbReference>
<reference evidence="2 3" key="1">
    <citation type="submission" date="2011-09" db="EMBL/GenBank/DDBJ databases">
        <title>The Genome Sequence of Plasmodium vivax North Korean.</title>
        <authorList>
            <consortium name="The Broad Institute Genome Sequencing Platform"/>
            <consortium name="The Broad Institute Genome Sequencing Center for Infectious Disease"/>
            <person name="Neafsey D."/>
            <person name="Carlton J."/>
            <person name="Barnwell J."/>
            <person name="Collins W."/>
            <person name="Escalante A."/>
            <person name="Mullikin J."/>
            <person name="Saul A."/>
            <person name="Guigo R."/>
            <person name="Camara F."/>
            <person name="Young S.K."/>
            <person name="Zeng Q."/>
            <person name="Gargeya S."/>
            <person name="Fitzgerald M."/>
            <person name="Haas B."/>
            <person name="Abouelleil A."/>
            <person name="Alvarado L."/>
            <person name="Arachchi H.M."/>
            <person name="Berlin A."/>
            <person name="Brown A."/>
            <person name="Chapman S.B."/>
            <person name="Chen Z."/>
            <person name="Dunbar C."/>
            <person name="Freedman E."/>
            <person name="Gearin G."/>
            <person name="Gellesch M."/>
            <person name="Goldberg J."/>
            <person name="Griggs A."/>
            <person name="Gujja S."/>
            <person name="Heiman D."/>
            <person name="Howarth C."/>
            <person name="Larson L."/>
            <person name="Lui A."/>
            <person name="MacDonald P.J.P."/>
            <person name="Montmayeur A."/>
            <person name="Murphy C."/>
            <person name="Neiman D."/>
            <person name="Pearson M."/>
            <person name="Priest M."/>
            <person name="Roberts A."/>
            <person name="Saif S."/>
            <person name="Shea T."/>
            <person name="Shenoy N."/>
            <person name="Sisk P."/>
            <person name="Stolte C."/>
            <person name="Sykes S."/>
            <person name="Wortman J."/>
            <person name="Nusbaum C."/>
            <person name="Birren B."/>
        </authorList>
    </citation>
    <scope>NUCLEOTIDE SEQUENCE [LARGE SCALE GENOMIC DNA]</scope>
    <source>
        <strain evidence="2 3">North Korean</strain>
    </source>
</reference>
<dbReference type="AlphaFoldDB" id="A0A0J9TZF0"/>
<feature type="transmembrane region" description="Helical" evidence="1">
    <location>
        <begin position="247"/>
        <end position="269"/>
    </location>
</feature>
<gene>
    <name evidence="2" type="ORF">PVNG_05814</name>
</gene>
<sequence>MIKIIYRNNFSSKELPSERFYEWLNSNVMSISQYYDDCKSLKDRYKGNDRIKKLCARLVKYIKSTPLISNEEPLKHHHCNLLSYWIYEQLVSYYEDNSREPVHIFGNFLRILSELEPYLNDNKCKLDFNITMIQDRKEIKELYEYCIDHNTIIEKSKLSNDNCKKYYTYVENKSKLYEKYQAFCDSGDQSKCPKFHKDCEPYNPTLLLDQLECKDEMVKEKQLKGARGTDLAGTTSNSFPSNQSVSIFGNVFLGVVVTSMTSGVLYKVYTNLIKINK</sequence>
<name>A0A0J9TZF0_PLAVI</name>
<dbReference type="InterPro" id="IPR008780">
    <property type="entry name" value="Plasmodium_Vir"/>
</dbReference>